<gene>
    <name evidence="3" type="ORF">LCGC14_3047940</name>
</gene>
<dbReference type="PANTHER" id="PTHR47153">
    <property type="entry name" value="LACTATE UTILIZATION PROTEIN B"/>
    <property type="match status" value="1"/>
</dbReference>
<reference evidence="3" key="1">
    <citation type="journal article" date="2015" name="Nature">
        <title>Complex archaea that bridge the gap between prokaryotes and eukaryotes.</title>
        <authorList>
            <person name="Spang A."/>
            <person name="Saw J.H."/>
            <person name="Jorgensen S.L."/>
            <person name="Zaremba-Niedzwiedzka K."/>
            <person name="Martijn J."/>
            <person name="Lind A.E."/>
            <person name="van Eijk R."/>
            <person name="Schleper C."/>
            <person name="Guy L."/>
            <person name="Ettema T.J."/>
        </authorList>
    </citation>
    <scope>NUCLEOTIDE SEQUENCE</scope>
</reference>
<evidence type="ECO:0000313" key="3">
    <source>
        <dbReference type="EMBL" id="KKK58089.1"/>
    </source>
</evidence>
<feature type="non-terminal residue" evidence="3">
    <location>
        <position position="1"/>
    </location>
</feature>
<dbReference type="EMBL" id="LAZR01064151">
    <property type="protein sequence ID" value="KKK58089.1"/>
    <property type="molecule type" value="Genomic_DNA"/>
</dbReference>
<dbReference type="InterPro" id="IPR004452">
    <property type="entry name" value="LutB/LldF"/>
</dbReference>
<comment type="caution">
    <text evidence="3">The sequence shown here is derived from an EMBL/GenBank/DDBJ whole genome shotgun (WGS) entry which is preliminary data.</text>
</comment>
<dbReference type="GO" id="GO:0006089">
    <property type="term" value="P:lactate metabolic process"/>
    <property type="evidence" value="ECO:0007669"/>
    <property type="project" value="InterPro"/>
</dbReference>
<sequence>IANLDKLLVEFERNISARGAVVLWAKDAAEANEHVLRIAREHNVKSVVKSKSMVTEEMELNRVLETRVREARSPDGPWAMFFEWRRGDKSAPWISVPVEVSQRYKCLVKKDNPVLSAAAESGHGSDETQRTGLTMKKPLGRSLGPTEGSAAAPSAGMPTISKSEAKRLAIQRAGSKEESNGEHDLPKAEGEAATVSGAKAPQVEPRNGGDKHDLWGGDDGGGSFVQEVPPDSDSVRGAGLTHEQRVAIAAEAALSSDQDASYGVTSLQLWEGMSYERWTEIGGWLRRMTDSVGWWWGDWVNFGERVYGEKYSQAIEDSGLDGQTLRIMAYTSNEFEVLRRRNNLSWSHHREVAGLE</sequence>
<protein>
    <recommendedName>
        <fullName evidence="2">LUD domain-containing protein</fullName>
    </recommendedName>
</protein>
<feature type="compositionally biased region" description="Basic and acidic residues" evidence="1">
    <location>
        <begin position="174"/>
        <end position="190"/>
    </location>
</feature>
<evidence type="ECO:0000259" key="2">
    <source>
        <dbReference type="Pfam" id="PF02589"/>
    </source>
</evidence>
<dbReference type="AlphaFoldDB" id="A0A0F8YVH4"/>
<name>A0A0F8YVH4_9ZZZZ</name>
<proteinExistence type="predicted"/>
<feature type="region of interest" description="Disordered" evidence="1">
    <location>
        <begin position="118"/>
        <end position="237"/>
    </location>
</feature>
<dbReference type="InterPro" id="IPR003741">
    <property type="entry name" value="LUD_dom"/>
</dbReference>
<accession>A0A0F8YVH4</accession>
<dbReference type="Pfam" id="PF02589">
    <property type="entry name" value="LUD_dom"/>
    <property type="match status" value="1"/>
</dbReference>
<feature type="non-terminal residue" evidence="3">
    <location>
        <position position="356"/>
    </location>
</feature>
<evidence type="ECO:0000256" key="1">
    <source>
        <dbReference type="SAM" id="MobiDB-lite"/>
    </source>
</evidence>
<feature type="domain" description="LUD" evidence="2">
    <location>
        <begin position="10"/>
        <end position="61"/>
    </location>
</feature>
<dbReference type="PANTHER" id="PTHR47153:SF2">
    <property type="entry name" value="LACTATE UTILIZATION PROTEIN B"/>
    <property type="match status" value="1"/>
</dbReference>
<organism evidence="3">
    <name type="scientific">marine sediment metagenome</name>
    <dbReference type="NCBI Taxonomy" id="412755"/>
    <lineage>
        <taxon>unclassified sequences</taxon>
        <taxon>metagenomes</taxon>
        <taxon>ecological metagenomes</taxon>
    </lineage>
</organism>